<dbReference type="InterPro" id="IPR001254">
    <property type="entry name" value="Trypsin_dom"/>
</dbReference>
<dbReference type="SUPFAM" id="SSF50494">
    <property type="entry name" value="Trypsin-like serine proteases"/>
    <property type="match status" value="3"/>
</dbReference>
<gene>
    <name evidence="5" type="ORF">M513_01651</name>
</gene>
<dbReference type="GO" id="GO:0004252">
    <property type="term" value="F:serine-type endopeptidase activity"/>
    <property type="evidence" value="ECO:0007669"/>
    <property type="project" value="InterPro"/>
</dbReference>
<dbReference type="InterPro" id="IPR043504">
    <property type="entry name" value="Peptidase_S1_PA_chymotrypsin"/>
</dbReference>
<dbReference type="InterPro" id="IPR033116">
    <property type="entry name" value="TRYPSIN_SER"/>
</dbReference>
<organism evidence="5 6">
    <name type="scientific">Trichuris suis</name>
    <name type="common">pig whipworm</name>
    <dbReference type="NCBI Taxonomy" id="68888"/>
    <lineage>
        <taxon>Eukaryota</taxon>
        <taxon>Metazoa</taxon>
        <taxon>Ecdysozoa</taxon>
        <taxon>Nematoda</taxon>
        <taxon>Enoplea</taxon>
        <taxon>Dorylaimia</taxon>
        <taxon>Trichinellida</taxon>
        <taxon>Trichuridae</taxon>
        <taxon>Trichuris</taxon>
    </lineage>
</organism>
<feature type="domain" description="Peptidase S1" evidence="4">
    <location>
        <begin position="419"/>
        <end position="708"/>
    </location>
</feature>
<comment type="similarity">
    <text evidence="2">Belongs to the peptidase S1 family. CLIP subfamily.</text>
</comment>
<dbReference type="AlphaFoldDB" id="A0A085MK02"/>
<feature type="domain" description="Peptidase S1" evidence="4">
    <location>
        <begin position="769"/>
        <end position="1033"/>
    </location>
</feature>
<keyword evidence="3" id="KW-0720">Serine protease</keyword>
<dbReference type="PROSITE" id="PS00135">
    <property type="entry name" value="TRYPSIN_SER"/>
    <property type="match status" value="3"/>
</dbReference>
<dbReference type="InterPro" id="IPR009003">
    <property type="entry name" value="Peptidase_S1_PA"/>
</dbReference>
<evidence type="ECO:0000256" key="3">
    <source>
        <dbReference type="RuleBase" id="RU363034"/>
    </source>
</evidence>
<dbReference type="InterPro" id="IPR018114">
    <property type="entry name" value="TRYPSIN_HIS"/>
</dbReference>
<keyword evidence="3" id="KW-0378">Hydrolase</keyword>
<proteinExistence type="inferred from homology"/>
<dbReference type="Gene3D" id="2.40.10.10">
    <property type="entry name" value="Trypsin-like serine proteases"/>
    <property type="match status" value="3"/>
</dbReference>
<dbReference type="CDD" id="cd00190">
    <property type="entry name" value="Tryp_SPc"/>
    <property type="match status" value="3"/>
</dbReference>
<protein>
    <recommendedName>
        <fullName evidence="4">Peptidase S1 domain-containing protein</fullName>
    </recommendedName>
</protein>
<dbReference type="PRINTS" id="PR00722">
    <property type="entry name" value="CHYMOTRYPSIN"/>
</dbReference>
<dbReference type="PROSITE" id="PS50240">
    <property type="entry name" value="TRYPSIN_DOM"/>
    <property type="match status" value="3"/>
</dbReference>
<dbReference type="Proteomes" id="UP000030764">
    <property type="component" value="Unassembled WGS sequence"/>
</dbReference>
<dbReference type="Pfam" id="PF00089">
    <property type="entry name" value="Trypsin"/>
    <property type="match status" value="4"/>
</dbReference>
<keyword evidence="1" id="KW-1015">Disulfide bond</keyword>
<reference evidence="5 6" key="1">
    <citation type="journal article" date="2014" name="Nat. Genet.">
        <title>Genome and transcriptome of the porcine whipworm Trichuris suis.</title>
        <authorList>
            <person name="Jex A.R."/>
            <person name="Nejsum P."/>
            <person name="Schwarz E.M."/>
            <person name="Hu L."/>
            <person name="Young N.D."/>
            <person name="Hall R.S."/>
            <person name="Korhonen P.K."/>
            <person name="Liao S."/>
            <person name="Thamsborg S."/>
            <person name="Xia J."/>
            <person name="Xu P."/>
            <person name="Wang S."/>
            <person name="Scheerlinck J.P."/>
            <person name="Hofmann A."/>
            <person name="Sternberg P.W."/>
            <person name="Wang J."/>
            <person name="Gasser R.B."/>
        </authorList>
    </citation>
    <scope>NUCLEOTIDE SEQUENCE [LARGE SCALE GENOMIC DNA]</scope>
    <source>
        <strain evidence="5">DCEP-RM93M</strain>
    </source>
</reference>
<dbReference type="PANTHER" id="PTHR24256">
    <property type="entry name" value="TRYPTASE-RELATED"/>
    <property type="match status" value="1"/>
</dbReference>
<name>A0A085MK02_9BILA</name>
<evidence type="ECO:0000256" key="2">
    <source>
        <dbReference type="ARBA" id="ARBA00024195"/>
    </source>
</evidence>
<evidence type="ECO:0000313" key="6">
    <source>
        <dbReference type="Proteomes" id="UP000030764"/>
    </source>
</evidence>
<keyword evidence="6" id="KW-1185">Reference proteome</keyword>
<keyword evidence="3" id="KW-0645">Protease</keyword>
<dbReference type="InterPro" id="IPR001314">
    <property type="entry name" value="Peptidase_S1A"/>
</dbReference>
<accession>A0A085MK02</accession>
<dbReference type="SMART" id="SM00020">
    <property type="entry name" value="Tryp_SPc"/>
    <property type="match status" value="3"/>
</dbReference>
<dbReference type="GO" id="GO:0006508">
    <property type="term" value="P:proteolysis"/>
    <property type="evidence" value="ECO:0007669"/>
    <property type="project" value="UniProtKB-KW"/>
</dbReference>
<dbReference type="InterPro" id="IPR051487">
    <property type="entry name" value="Ser/Thr_Proteases_Immune/Dev"/>
</dbReference>
<evidence type="ECO:0000259" key="4">
    <source>
        <dbReference type="PROSITE" id="PS50240"/>
    </source>
</evidence>
<dbReference type="PROSITE" id="PS00134">
    <property type="entry name" value="TRYPSIN_HIS"/>
    <property type="match status" value="3"/>
</dbReference>
<feature type="domain" description="Peptidase S1" evidence="4">
    <location>
        <begin position="51"/>
        <end position="318"/>
    </location>
</feature>
<evidence type="ECO:0000256" key="1">
    <source>
        <dbReference type="ARBA" id="ARBA00023157"/>
    </source>
</evidence>
<sequence length="1039" mass="116684">MLFQAEMFYENRYSLLIVISLEFLLFQSSEEICGQPYYKPFIPSSRLSNRITNGVEVRKHSHPWQALVHKKFDHGHLGICGGSLIHWKESNASDLVLTAAHCVFNGDTSEQATPWKMITNVFSSVFGGHESKLITNVTDVLVYLGVHDTELFDSKVKRFRVAAMAIGDFDAKSKAHDIALLKLENKATYNEFIQGVCLPTQDENLPDAPRYCMVAGWGLLDDGTLGTKLQQVKAYIYEDVVYQSTFHKSRMICTDSSKRKAGAREGDSGSPLTCAKNGTFYIYGIMSFQFREPYCMKVDKEAFVKVAHYVKWMKKVVAKLHEKKNISAPSASRQDNGTEENSQLTNNGSAASVCAIKPFQYLKSAPKLLFRVEMFYENTCALLIVISLECLLFHGTEEICGQPHYKPILPTNDTVGNRIANGIEARRHSHPWQALVYKLVGEEQRICGGSLIHWQEQNASDLVLTAAHCVLHGYDSNGTTPWQIVTYAFTKIFNGQESKLITNVTDVEVYLGMHSITRVSSYAKRYRVAAMMVGEFNKINKPHDIAVLKLDSKATYNRFIQGICLPTEDENLPALSSQCLVVGWGLLGEQQLIYDGLLLIKFFDIRDNFLADGRLSKRLQQVSANVYEDIIRNSMFNKHRMICTDSAKTGAGARHGDSGGPLACLKNDTFVIYGVMSFQFREPCSDKMDKQAFVKVSHYIKWLSKVISTLNEKNNAEARNINRNAYSDMRKVLLLIICANLLCRDSEEFCGQPVVKPILSTKDQAANRISNGIEVRMHSHPWQALILIKDLAADMLCGGSLMHWNHENASEFILTAAHCLVNWVRYRKERTAQEKTEGPSLSKRYESYPLVNVSDVIVYLGLHDIKQPTSAMKKLRITAMAVAQFDVYNRTDDIALLKLEKEITYSAEIQGICLPTKDEVLPPESLCLVAGWGRLRDGERGTKLQQFQTHIIIGKVNNSHYQEDLMICTGSKTRNTGARKGDSGGPLVCLRNNTFVVYGVLSFGFTGKCSGATDGQVFTKVAKYLPWLQNKVEELSLRA</sequence>
<dbReference type="EMBL" id="KL363188">
    <property type="protein sequence ID" value="KFD57548.1"/>
    <property type="molecule type" value="Genomic_DNA"/>
</dbReference>
<evidence type="ECO:0000313" key="5">
    <source>
        <dbReference type="EMBL" id="KFD57548.1"/>
    </source>
</evidence>